<dbReference type="PROSITE" id="PS50106">
    <property type="entry name" value="PDZ"/>
    <property type="match status" value="1"/>
</dbReference>
<protein>
    <recommendedName>
        <fullName evidence="10">TIAM Rac1 associated GEF 1b</fullName>
    </recommendedName>
</protein>
<dbReference type="CDD" id="cd00136">
    <property type="entry name" value="PDZ_canonical"/>
    <property type="match status" value="1"/>
</dbReference>
<dbReference type="Gene3D" id="6.10.140.680">
    <property type="match status" value="1"/>
</dbReference>
<comment type="caution">
    <text evidence="8">The sequence shown here is derived from an EMBL/GenBank/DDBJ whole genome shotgun (WGS) entry which is preliminary data.</text>
</comment>
<dbReference type="Gene3D" id="2.30.42.10">
    <property type="match status" value="1"/>
</dbReference>
<dbReference type="CDD" id="cd01230">
    <property type="entry name" value="PH1_Tiam1_2"/>
    <property type="match status" value="1"/>
</dbReference>
<dbReference type="InterPro" id="IPR011993">
    <property type="entry name" value="PH-like_dom_sf"/>
</dbReference>
<dbReference type="Gene3D" id="1.20.900.10">
    <property type="entry name" value="Dbl homology (DH) domain"/>
    <property type="match status" value="1"/>
</dbReference>
<dbReference type="SUPFAM" id="SSF50729">
    <property type="entry name" value="PH domain-like"/>
    <property type="match status" value="2"/>
</dbReference>
<dbReference type="SMART" id="SM00233">
    <property type="entry name" value="PH"/>
    <property type="match status" value="1"/>
</dbReference>
<dbReference type="GO" id="GO:0005886">
    <property type="term" value="C:plasma membrane"/>
    <property type="evidence" value="ECO:0007669"/>
    <property type="project" value="TreeGrafter"/>
</dbReference>
<dbReference type="InterPro" id="IPR000219">
    <property type="entry name" value="DH_dom"/>
</dbReference>
<dbReference type="InterPro" id="IPR043537">
    <property type="entry name" value="Tiam1/Tiam2/Sif"/>
</dbReference>
<keyword evidence="9" id="KW-1185">Reference proteome</keyword>
<dbReference type="GO" id="GO:0005829">
    <property type="term" value="C:cytosol"/>
    <property type="evidence" value="ECO:0007669"/>
    <property type="project" value="TreeGrafter"/>
</dbReference>
<feature type="region of interest" description="Disordered" evidence="3">
    <location>
        <begin position="82"/>
        <end position="101"/>
    </location>
</feature>
<dbReference type="InterPro" id="IPR055230">
    <property type="entry name" value="PH_Tiam1/2"/>
</dbReference>
<dbReference type="InterPro" id="IPR001478">
    <property type="entry name" value="PDZ"/>
</dbReference>
<reference evidence="9" key="1">
    <citation type="submission" date="2024-04" db="EMBL/GenBank/DDBJ databases">
        <title>Salinicola lusitanus LLJ914,a marine bacterium isolated from the Okinawa Trough.</title>
        <authorList>
            <person name="Li J."/>
        </authorList>
    </citation>
    <scope>NUCLEOTIDE SEQUENCE [LARGE SCALE GENOMIC DNA]</scope>
</reference>
<feature type="domain" description="PDZ" evidence="6">
    <location>
        <begin position="529"/>
        <end position="590"/>
    </location>
</feature>
<feature type="domain" description="RBD" evidence="7">
    <location>
        <begin position="449"/>
        <end position="516"/>
    </location>
</feature>
<accession>A0AAW0MP49</accession>
<evidence type="ECO:0000259" key="5">
    <source>
        <dbReference type="PROSITE" id="PS50010"/>
    </source>
</evidence>
<feature type="region of interest" description="Disordered" evidence="3">
    <location>
        <begin position="405"/>
        <end position="437"/>
    </location>
</feature>
<dbReference type="Gene3D" id="2.30.29.30">
    <property type="entry name" value="Pleckstrin-homology domain (PH domain)/Phosphotyrosine-binding domain (PTB)"/>
    <property type="match status" value="3"/>
</dbReference>
<dbReference type="SMART" id="SM00455">
    <property type="entry name" value="RBD"/>
    <property type="match status" value="1"/>
</dbReference>
<dbReference type="EMBL" id="JBBPFD010000021">
    <property type="protein sequence ID" value="KAK7882185.1"/>
    <property type="molecule type" value="Genomic_DNA"/>
</dbReference>
<feature type="compositionally biased region" description="Basic and acidic residues" evidence="3">
    <location>
        <begin position="1"/>
        <end position="14"/>
    </location>
</feature>
<dbReference type="FunFam" id="2.30.29.30:FF:000065">
    <property type="entry name" value="T cell lymphoma invasion and metastasis 1"/>
    <property type="match status" value="1"/>
</dbReference>
<evidence type="ECO:0000313" key="9">
    <source>
        <dbReference type="Proteomes" id="UP001460270"/>
    </source>
</evidence>
<keyword evidence="1" id="KW-0344">Guanine-nucleotide releasing factor</keyword>
<dbReference type="Pfam" id="PF23014">
    <property type="entry name" value="PH_Tiam1"/>
    <property type="match status" value="1"/>
</dbReference>
<dbReference type="Pfam" id="PF02196">
    <property type="entry name" value="RBD"/>
    <property type="match status" value="1"/>
</dbReference>
<evidence type="ECO:0000259" key="6">
    <source>
        <dbReference type="PROSITE" id="PS50106"/>
    </source>
</evidence>
<dbReference type="PROSITE" id="PS50003">
    <property type="entry name" value="PH_DOMAIN"/>
    <property type="match status" value="1"/>
</dbReference>
<evidence type="ECO:0008006" key="10">
    <source>
        <dbReference type="Google" id="ProtNLM"/>
    </source>
</evidence>
<dbReference type="AlphaFoldDB" id="A0AAW0MP49"/>
<evidence type="ECO:0000256" key="1">
    <source>
        <dbReference type="ARBA" id="ARBA00022658"/>
    </source>
</evidence>
<feature type="region of interest" description="Disordered" evidence="3">
    <location>
        <begin position="1"/>
        <end position="65"/>
    </location>
</feature>
<evidence type="ECO:0000256" key="3">
    <source>
        <dbReference type="SAM" id="MobiDB-lite"/>
    </source>
</evidence>
<dbReference type="InterPro" id="IPR036034">
    <property type="entry name" value="PDZ_sf"/>
</dbReference>
<feature type="domain" description="DH" evidence="5">
    <location>
        <begin position="666"/>
        <end position="853"/>
    </location>
</feature>
<proteinExistence type="predicted"/>
<dbReference type="InterPro" id="IPR001849">
    <property type="entry name" value="PH_domain"/>
</dbReference>
<dbReference type="SUPFAM" id="SSF50156">
    <property type="entry name" value="PDZ domain-like"/>
    <property type="match status" value="1"/>
</dbReference>
<dbReference type="Proteomes" id="UP001460270">
    <property type="component" value="Unassembled WGS sequence"/>
</dbReference>
<dbReference type="InterPro" id="IPR003116">
    <property type="entry name" value="RBD_dom"/>
</dbReference>
<evidence type="ECO:0000256" key="2">
    <source>
        <dbReference type="ARBA" id="ARBA00022737"/>
    </source>
</evidence>
<dbReference type="PANTHER" id="PTHR46001:SF4">
    <property type="entry name" value="T-LYMPHOMA INVASION AND METASTASIS-INDUCING PROTEIN 1 ISOFORM X1"/>
    <property type="match status" value="1"/>
</dbReference>
<dbReference type="SMART" id="SM00228">
    <property type="entry name" value="PDZ"/>
    <property type="match status" value="1"/>
</dbReference>
<name>A0AAW0MP49_9GOBI</name>
<dbReference type="GO" id="GO:0005085">
    <property type="term" value="F:guanyl-nucleotide exchange factor activity"/>
    <property type="evidence" value="ECO:0007669"/>
    <property type="project" value="UniProtKB-KW"/>
</dbReference>
<sequence length="1035" mass="116200">MKDVTAEGSEHDDSGIDGLTPDSEHQPRRYKTMSASFSMGSSGGRGLFAGSDSGSSSGGGGPAGGDCVQGVYENFRQELQMSSCQTESPEEGALSDEQSTLSSAYQSDPLLSTAQGMVRKAGRLAVKNFLVHKKNKKVESATRRKWKSYWVSLKGCTLFFYETDDRSGIDHTSVPKHAVWAENSIVQAVPEHPKKDFVFCLSNSLGDAFLFQTCSQTELENWITAIHSACATAVARQHHRDDTVRLLRTEIKRLEQKIDMDEKMKKMGDMQLSAVTDTKKRKTILDQIFLWEQNLEQFHMDLFRFRCYLASLQGGELPNPKRLLAFASRPTKLAMGRLGIFSVSSFHALVAARTESGVRRRTQAMSRSCSKRKSRFSSLWGLDTTSKKKTKAHPTINQVFADGDEAAKNPGEGVYMDHTKEHSKSEDGTLKSLPRPSTESDLWVPDHLTPSWVCLPNDQPVLTIIQPGDSALCVLENICKAHHLDPTKHYLRLKFLIENQVQFYIPKPEEDVCDLLYKEIEICSKITKVIQFDRDESCMIGYGFSISVVEEDAVQQLYITDVKAGGLAFAKGLNAGDEILQLNGKDAPCLNFSDMKAAFSQASLSLTVSTLPPVDRRQLCFLPPRRSGAEDDLYTDIFSQSQEEILDDGVGLFMESSGDSLDDDSELFSDFDECIKDLNCLIGRYLTPLQKESFLTQDELDVLFGNLPEMVEFQVEFLKTLEDGTRLVPDLEKLERVEQFKKILFSLGGSFLYYADRFKIYSAFCASHTKVPKVLAKAKTDPDFKAFLDERNPKQQHSSTLESYLIKPIQRVLKYPLLLKELYSLTDPDSEEHYHLDVAMKAMNKVASHINEMQKIHEEFGAVFDQLITEQIGEKKEVADLSMGDLLLHTTVTWLNPPVSLGKWKKEPQMATFGRHTRVSMSSEDKDPFRYRHMIPTNALQVRSLANADGEGSAVCEIVHTKSESEGRPERAFQLCCRLCEDCPSILREKHRRQLLKTESLPLSQQYVPFGGKRLCALKGARPVINRAASAPTRT</sequence>
<dbReference type="SMART" id="SM00325">
    <property type="entry name" value="RhoGEF"/>
    <property type="match status" value="1"/>
</dbReference>
<feature type="domain" description="PH" evidence="4">
    <location>
        <begin position="123"/>
        <end position="231"/>
    </location>
</feature>
<dbReference type="Pfam" id="PF00621">
    <property type="entry name" value="RhoGEF"/>
    <property type="match status" value="1"/>
</dbReference>
<dbReference type="CDD" id="cd00160">
    <property type="entry name" value="RhoGEF"/>
    <property type="match status" value="1"/>
</dbReference>
<evidence type="ECO:0000259" key="4">
    <source>
        <dbReference type="PROSITE" id="PS50003"/>
    </source>
</evidence>
<gene>
    <name evidence="8" type="ORF">WMY93_028359</name>
</gene>
<dbReference type="GO" id="GO:0007264">
    <property type="term" value="P:small GTPase-mediated signal transduction"/>
    <property type="evidence" value="ECO:0007669"/>
    <property type="project" value="InterPro"/>
</dbReference>
<dbReference type="PANTHER" id="PTHR46001">
    <property type="entry name" value="TIAM (MAMMALIAN TUMOR INVASION AND METASTASIS FACTOR) HOMOLOG"/>
    <property type="match status" value="1"/>
</dbReference>
<dbReference type="Pfam" id="PF00595">
    <property type="entry name" value="PDZ"/>
    <property type="match status" value="1"/>
</dbReference>
<dbReference type="Pfam" id="PF18385">
    <property type="entry name" value="Tiam_CC_Ex"/>
    <property type="match status" value="1"/>
</dbReference>
<feature type="compositionally biased region" description="Basic and acidic residues" evidence="3">
    <location>
        <begin position="415"/>
        <end position="429"/>
    </location>
</feature>
<dbReference type="SUPFAM" id="SSF48065">
    <property type="entry name" value="DBL homology domain (DH-domain)"/>
    <property type="match status" value="1"/>
</dbReference>
<evidence type="ECO:0000313" key="8">
    <source>
        <dbReference type="EMBL" id="KAK7882185.1"/>
    </source>
</evidence>
<dbReference type="Pfam" id="PF00169">
    <property type="entry name" value="PH"/>
    <property type="match status" value="1"/>
</dbReference>
<organism evidence="8 9">
    <name type="scientific">Mugilogobius chulae</name>
    <name type="common">yellowstripe goby</name>
    <dbReference type="NCBI Taxonomy" id="88201"/>
    <lineage>
        <taxon>Eukaryota</taxon>
        <taxon>Metazoa</taxon>
        <taxon>Chordata</taxon>
        <taxon>Craniata</taxon>
        <taxon>Vertebrata</taxon>
        <taxon>Euteleostomi</taxon>
        <taxon>Actinopterygii</taxon>
        <taxon>Neopterygii</taxon>
        <taxon>Teleostei</taxon>
        <taxon>Neoteleostei</taxon>
        <taxon>Acanthomorphata</taxon>
        <taxon>Gobiaria</taxon>
        <taxon>Gobiiformes</taxon>
        <taxon>Gobioidei</taxon>
        <taxon>Gobiidae</taxon>
        <taxon>Gobionellinae</taxon>
        <taxon>Mugilogobius</taxon>
    </lineage>
</organism>
<dbReference type="InterPro" id="IPR040655">
    <property type="entry name" value="TIAM1_CC-Ex"/>
</dbReference>
<keyword evidence="2" id="KW-0677">Repeat</keyword>
<dbReference type="PROSITE" id="PS50010">
    <property type="entry name" value="DH_2"/>
    <property type="match status" value="1"/>
</dbReference>
<dbReference type="PROSITE" id="PS00741">
    <property type="entry name" value="DH_1"/>
    <property type="match status" value="1"/>
</dbReference>
<dbReference type="InterPro" id="IPR001331">
    <property type="entry name" value="GDS_CDC24_CS"/>
</dbReference>
<evidence type="ECO:0000259" key="7">
    <source>
        <dbReference type="PROSITE" id="PS50898"/>
    </source>
</evidence>
<dbReference type="InterPro" id="IPR035899">
    <property type="entry name" value="DBL_dom_sf"/>
</dbReference>
<dbReference type="PROSITE" id="PS50898">
    <property type="entry name" value="RBD"/>
    <property type="match status" value="1"/>
</dbReference>